<evidence type="ECO:0000256" key="4">
    <source>
        <dbReference type="ARBA" id="ARBA00022475"/>
    </source>
</evidence>
<feature type="transmembrane region" description="Helical" evidence="9">
    <location>
        <begin position="186"/>
        <end position="207"/>
    </location>
</feature>
<keyword evidence="6 9" id="KW-1133">Transmembrane helix</keyword>
<feature type="transmembrane region" description="Helical" evidence="9">
    <location>
        <begin position="310"/>
        <end position="327"/>
    </location>
</feature>
<evidence type="ECO:0000313" key="12">
    <source>
        <dbReference type="Proteomes" id="UP000627166"/>
    </source>
</evidence>
<accession>A0ABR8YT60</accession>
<feature type="transmembrane region" description="Helical" evidence="9">
    <location>
        <begin position="447"/>
        <end position="468"/>
    </location>
</feature>
<feature type="transmembrane region" description="Helical" evidence="9">
    <location>
        <begin position="12"/>
        <end position="39"/>
    </location>
</feature>
<feature type="transmembrane region" description="Helical" evidence="9">
    <location>
        <begin position="250"/>
        <end position="266"/>
    </location>
</feature>
<evidence type="ECO:0000256" key="7">
    <source>
        <dbReference type="ARBA" id="ARBA00023136"/>
    </source>
</evidence>
<evidence type="ECO:0000256" key="1">
    <source>
        <dbReference type="ARBA" id="ARBA00004651"/>
    </source>
</evidence>
<feature type="transmembrane region" description="Helical" evidence="9">
    <location>
        <begin position="66"/>
        <end position="90"/>
    </location>
</feature>
<keyword evidence="7 9" id="KW-0472">Membrane</keyword>
<evidence type="ECO:0000256" key="9">
    <source>
        <dbReference type="SAM" id="Phobius"/>
    </source>
</evidence>
<feature type="domain" description="Na+/H+ antiporter NhaC-like C-terminal" evidence="10">
    <location>
        <begin position="14"/>
        <end position="203"/>
    </location>
</feature>
<dbReference type="RefSeq" id="WP_191740359.1">
    <property type="nucleotide sequence ID" value="NZ_JACSQB010000076.1"/>
</dbReference>
<dbReference type="InterPro" id="IPR018461">
    <property type="entry name" value="Na/H_Antiport_NhaC-like_C"/>
</dbReference>
<protein>
    <submittedName>
        <fullName evidence="11">Na+/H+ antiporter NhaC family protein</fullName>
    </submittedName>
</protein>
<organism evidence="11 12">
    <name type="scientific">Clostridium faecium</name>
    <dbReference type="NCBI Taxonomy" id="2762223"/>
    <lineage>
        <taxon>Bacteria</taxon>
        <taxon>Bacillati</taxon>
        <taxon>Bacillota</taxon>
        <taxon>Clostridia</taxon>
        <taxon>Eubacteriales</taxon>
        <taxon>Clostridiaceae</taxon>
        <taxon>Clostridium</taxon>
    </lineage>
</organism>
<keyword evidence="2" id="KW-0813">Transport</keyword>
<evidence type="ECO:0000313" key="11">
    <source>
        <dbReference type="EMBL" id="MBD8047389.1"/>
    </source>
</evidence>
<reference evidence="11 12" key="1">
    <citation type="submission" date="2020-08" db="EMBL/GenBank/DDBJ databases">
        <title>A Genomic Blueprint of the Chicken Gut Microbiome.</title>
        <authorList>
            <person name="Gilroy R."/>
            <person name="Ravi A."/>
            <person name="Getino M."/>
            <person name="Pursley I."/>
            <person name="Horton D.L."/>
            <person name="Alikhan N.-F."/>
            <person name="Baker D."/>
            <person name="Gharbi K."/>
            <person name="Hall N."/>
            <person name="Watson M."/>
            <person name="Adriaenssens E.M."/>
            <person name="Foster-Nyarko E."/>
            <person name="Jarju S."/>
            <person name="Secka A."/>
            <person name="Antonio M."/>
            <person name="Oren A."/>
            <person name="Chaudhuri R."/>
            <person name="La Ragione R.M."/>
            <person name="Hildebrand F."/>
            <person name="Pallen M.J."/>
        </authorList>
    </citation>
    <scope>NUCLEOTIDE SEQUENCE [LARGE SCALE GENOMIC DNA]</scope>
    <source>
        <strain evidence="11 12">N37</strain>
    </source>
</reference>
<evidence type="ECO:0000256" key="2">
    <source>
        <dbReference type="ARBA" id="ARBA00022448"/>
    </source>
</evidence>
<dbReference type="Pfam" id="PF03553">
    <property type="entry name" value="Na_H_antiporter"/>
    <property type="match status" value="1"/>
</dbReference>
<dbReference type="Proteomes" id="UP000627166">
    <property type="component" value="Unassembled WGS sequence"/>
</dbReference>
<keyword evidence="12" id="KW-1185">Reference proteome</keyword>
<dbReference type="InterPro" id="IPR052180">
    <property type="entry name" value="NhaC_Na-H+_Antiporter"/>
</dbReference>
<evidence type="ECO:0000256" key="8">
    <source>
        <dbReference type="ARBA" id="ARBA00038435"/>
    </source>
</evidence>
<evidence type="ECO:0000259" key="10">
    <source>
        <dbReference type="Pfam" id="PF03553"/>
    </source>
</evidence>
<comment type="caution">
    <text evidence="11">The sequence shown here is derived from an EMBL/GenBank/DDBJ whole genome shotgun (WGS) entry which is preliminary data.</text>
</comment>
<evidence type="ECO:0000256" key="6">
    <source>
        <dbReference type="ARBA" id="ARBA00022989"/>
    </source>
</evidence>
<keyword evidence="4" id="KW-1003">Cell membrane</keyword>
<comment type="subcellular location">
    <subcellularLocation>
        <location evidence="1">Cell membrane</location>
        <topology evidence="1">Multi-pass membrane protein</topology>
    </subcellularLocation>
</comment>
<evidence type="ECO:0000256" key="5">
    <source>
        <dbReference type="ARBA" id="ARBA00022692"/>
    </source>
</evidence>
<gene>
    <name evidence="11" type="ORF">H9637_10130</name>
</gene>
<dbReference type="PANTHER" id="PTHR33451">
    <property type="entry name" value="MALATE-2H(+)/NA(+)-LACTATE ANTIPORTER"/>
    <property type="match status" value="1"/>
</dbReference>
<dbReference type="PANTHER" id="PTHR33451:SF5">
    <property type="entry name" value="NA+_H+ ANTIPORTER"/>
    <property type="match status" value="1"/>
</dbReference>
<feature type="transmembrane region" description="Helical" evidence="9">
    <location>
        <begin position="131"/>
        <end position="156"/>
    </location>
</feature>
<feature type="transmembrane region" description="Helical" evidence="9">
    <location>
        <begin position="102"/>
        <end position="125"/>
    </location>
</feature>
<comment type="similarity">
    <text evidence="8">Belongs to the NhaC Na(+)/H(+) (TC 2.A.35) antiporter family.</text>
</comment>
<proteinExistence type="inferred from homology"/>
<dbReference type="EMBL" id="JACSQB010000076">
    <property type="protein sequence ID" value="MBD8047389.1"/>
    <property type="molecule type" value="Genomic_DNA"/>
</dbReference>
<keyword evidence="5 9" id="KW-0812">Transmembrane</keyword>
<feature type="transmembrane region" description="Helical" evidence="9">
    <location>
        <begin position="273"/>
        <end position="298"/>
    </location>
</feature>
<name>A0ABR8YT60_9CLOT</name>
<feature type="transmembrane region" description="Helical" evidence="9">
    <location>
        <begin position="407"/>
        <end position="427"/>
    </location>
</feature>
<evidence type="ECO:0000256" key="3">
    <source>
        <dbReference type="ARBA" id="ARBA00022449"/>
    </source>
</evidence>
<keyword evidence="3" id="KW-0050">Antiport</keyword>
<sequence length="499" mass="53126">MTFLSGILKLSPIAVLVGLMMGGMDALIAAPLATCWAAIMAGVTEKIKFGELVDCSVENVKSMQLVFFILMFAYAMAAAFMATGVGAAIVNVALGLGLTARTVAITGFMVTGILSIATGTSWGTFAACAPIFLWLSHIVGGNILVSAAAIAGGACFGDNIGLISDTTVVSSEIQKVEIMDRIKRQVGWAGICFVIGAIGFYILSVVLNLPHDSSVEAASAIDAIPKEVWATLGQERPAAVDLLNQVKNGVPVYMVIPLILVIIAAAKGISTLACLSIGIISSLLLGMLAGTTTIPTFLELVKGGFSEAGQSVIVMMMWVGAFGGIMAKMKAFEPISKLVIRVSRNVKQLMFWNGCLSILGNALLADEMAQIVTIGPIIKELVDENVEGSEEAIYQLKIRNSIFSSSLGVFGSQLIPWHVYLSFYVAISNAVYPLYTFTPFSFIKYNIMAIVTVVSLLLLTLTGLDRLIPKFGLPREPEVRLKKKTKNDDKSFEKSVKVS</sequence>